<evidence type="ECO:0000313" key="1">
    <source>
        <dbReference type="EMBL" id="JAH81342.1"/>
    </source>
</evidence>
<dbReference type="AlphaFoldDB" id="A0A0E9VTG7"/>
<reference evidence="1" key="1">
    <citation type="submission" date="2014-11" db="EMBL/GenBank/DDBJ databases">
        <authorList>
            <person name="Amaro Gonzalez C."/>
        </authorList>
    </citation>
    <scope>NUCLEOTIDE SEQUENCE</scope>
</reference>
<proteinExistence type="predicted"/>
<accession>A0A0E9VTG7</accession>
<dbReference type="EMBL" id="GBXM01027235">
    <property type="protein sequence ID" value="JAH81342.1"/>
    <property type="molecule type" value="Transcribed_RNA"/>
</dbReference>
<reference evidence="1" key="2">
    <citation type="journal article" date="2015" name="Fish Shellfish Immunol.">
        <title>Early steps in the European eel (Anguilla anguilla)-Vibrio vulnificus interaction in the gills: Role of the RtxA13 toxin.</title>
        <authorList>
            <person name="Callol A."/>
            <person name="Pajuelo D."/>
            <person name="Ebbesson L."/>
            <person name="Teles M."/>
            <person name="MacKenzie S."/>
            <person name="Amaro C."/>
        </authorList>
    </citation>
    <scope>NUCLEOTIDE SEQUENCE</scope>
</reference>
<sequence length="17" mass="2082">MLKWFKVDARNELAYVV</sequence>
<name>A0A0E9VTG7_ANGAN</name>
<protein>
    <submittedName>
        <fullName evidence="1">Uncharacterized protein</fullName>
    </submittedName>
</protein>
<organism evidence="1">
    <name type="scientific">Anguilla anguilla</name>
    <name type="common">European freshwater eel</name>
    <name type="synonym">Muraena anguilla</name>
    <dbReference type="NCBI Taxonomy" id="7936"/>
    <lineage>
        <taxon>Eukaryota</taxon>
        <taxon>Metazoa</taxon>
        <taxon>Chordata</taxon>
        <taxon>Craniata</taxon>
        <taxon>Vertebrata</taxon>
        <taxon>Euteleostomi</taxon>
        <taxon>Actinopterygii</taxon>
        <taxon>Neopterygii</taxon>
        <taxon>Teleostei</taxon>
        <taxon>Anguilliformes</taxon>
        <taxon>Anguillidae</taxon>
        <taxon>Anguilla</taxon>
    </lineage>
</organism>